<reference evidence="2" key="1">
    <citation type="submission" date="2022-07" db="EMBL/GenBank/DDBJ databases">
        <title>Draft genome sequence of Zalerion maritima ATCC 34329, a (micro)plastics degrading marine fungus.</title>
        <authorList>
            <person name="Paco A."/>
            <person name="Goncalves M.F.M."/>
            <person name="Rocha-Santos T.A.P."/>
            <person name="Alves A."/>
        </authorList>
    </citation>
    <scope>NUCLEOTIDE SEQUENCE</scope>
    <source>
        <strain evidence="2">ATCC 34329</strain>
    </source>
</reference>
<accession>A0AAD5WX83</accession>
<evidence type="ECO:0000256" key="1">
    <source>
        <dbReference type="SAM" id="MobiDB-lite"/>
    </source>
</evidence>
<protein>
    <submittedName>
        <fullName evidence="2">Uncharacterized protein</fullName>
    </submittedName>
</protein>
<dbReference type="Proteomes" id="UP001201980">
    <property type="component" value="Unassembled WGS sequence"/>
</dbReference>
<sequence length="101" mass="11019">MSTEMFLNKSGESGLGVGLNDREKKGDDGSPLYPTIARQFGPWMRKARVPERESTRIKSSQPVNGKLFAWPSLDNGLSDAAVEEVQATRQPHCRGATDSIG</sequence>
<comment type="caution">
    <text evidence="2">The sequence shown here is derived from an EMBL/GenBank/DDBJ whole genome shotgun (WGS) entry which is preliminary data.</text>
</comment>
<evidence type="ECO:0000313" key="3">
    <source>
        <dbReference type="Proteomes" id="UP001201980"/>
    </source>
</evidence>
<evidence type="ECO:0000313" key="2">
    <source>
        <dbReference type="EMBL" id="KAJ2906159.1"/>
    </source>
</evidence>
<keyword evidence="3" id="KW-1185">Reference proteome</keyword>
<dbReference type="AlphaFoldDB" id="A0AAD5WX83"/>
<feature type="region of interest" description="Disordered" evidence="1">
    <location>
        <begin position="1"/>
        <end position="36"/>
    </location>
</feature>
<dbReference type="EMBL" id="JAKWBI020000018">
    <property type="protein sequence ID" value="KAJ2906159.1"/>
    <property type="molecule type" value="Genomic_DNA"/>
</dbReference>
<organism evidence="2 3">
    <name type="scientific">Zalerion maritima</name>
    <dbReference type="NCBI Taxonomy" id="339359"/>
    <lineage>
        <taxon>Eukaryota</taxon>
        <taxon>Fungi</taxon>
        <taxon>Dikarya</taxon>
        <taxon>Ascomycota</taxon>
        <taxon>Pezizomycotina</taxon>
        <taxon>Sordariomycetes</taxon>
        <taxon>Lulworthiomycetidae</taxon>
        <taxon>Lulworthiales</taxon>
        <taxon>Lulworthiaceae</taxon>
        <taxon>Zalerion</taxon>
    </lineage>
</organism>
<proteinExistence type="predicted"/>
<name>A0AAD5WX83_9PEZI</name>
<gene>
    <name evidence="2" type="ORF">MKZ38_002874</name>
</gene>